<dbReference type="GeneID" id="82148949"/>
<gene>
    <name evidence="1" type="ORF">EZ315_04030</name>
</gene>
<dbReference type="Proteomes" id="UP000297635">
    <property type="component" value="Unassembled WGS sequence"/>
</dbReference>
<keyword evidence="2" id="KW-1185">Reference proteome</keyword>
<protein>
    <submittedName>
        <fullName evidence="1">Uncharacterized protein</fullName>
    </submittedName>
</protein>
<evidence type="ECO:0000313" key="2">
    <source>
        <dbReference type="Proteomes" id="UP000297635"/>
    </source>
</evidence>
<evidence type="ECO:0000313" key="1">
    <source>
        <dbReference type="EMBL" id="TGG39909.1"/>
    </source>
</evidence>
<comment type="caution">
    <text evidence="1">The sequence shown here is derived from an EMBL/GenBank/DDBJ whole genome shotgun (WGS) entry which is preliminary data.</text>
</comment>
<accession>A0A4Z0V3W6</accession>
<reference evidence="1 2" key="1">
    <citation type="submission" date="2019-02" db="EMBL/GenBank/DDBJ databases">
        <title>Isolation and identification of novel species under the genus Muribaculum.</title>
        <authorList>
            <person name="Miyake S."/>
            <person name="Ding Y."/>
            <person name="Low A."/>
            <person name="Soh M."/>
            <person name="Seedorf H."/>
        </authorList>
    </citation>
    <scope>NUCLEOTIDE SEQUENCE [LARGE SCALE GENOMIC DNA]</scope>
    <source>
        <strain evidence="1 2">TLL-A3</strain>
    </source>
</reference>
<dbReference type="RefSeq" id="WP_135470826.1">
    <property type="nucleotide sequence ID" value="NZ_CASCNC010000004.1"/>
</dbReference>
<proteinExistence type="predicted"/>
<sequence>MTAKEHKAFIDNIQQALEISVEKTLRRKAALGESVVYAHPDGTPYTLPATEALARYLTTKQ</sequence>
<dbReference type="EMBL" id="SJSA01000001">
    <property type="protein sequence ID" value="TGG39909.1"/>
    <property type="molecule type" value="Genomic_DNA"/>
</dbReference>
<dbReference type="AlphaFoldDB" id="A0A4Z0V3W6"/>
<organism evidence="1 2">
    <name type="scientific">Duncaniella freteri</name>
    <dbReference type="NCBI Taxonomy" id="2530391"/>
    <lineage>
        <taxon>Bacteria</taxon>
        <taxon>Pseudomonadati</taxon>
        <taxon>Bacteroidota</taxon>
        <taxon>Bacteroidia</taxon>
        <taxon>Bacteroidales</taxon>
        <taxon>Muribaculaceae</taxon>
        <taxon>Duncaniella</taxon>
    </lineage>
</organism>
<name>A0A4Z0V3W6_9BACT</name>